<dbReference type="RefSeq" id="WP_192749647.1">
    <property type="nucleotide sequence ID" value="NZ_BAABJL010000133.1"/>
</dbReference>
<sequence length="322" mass="34452">MTVLPAEVLSRFDLGAPASETFVGEGMMGSVWKAETSRGPFAIKRLHRAVDPVAVEQDCAFQELALSEGIRLPRPVRARDGGVLARAQDADWRVYEWMDCSGFEGAEVTPALAAEIGATLARIHALGAPASEVSPWLATPPAASTWEAFAARAKEQGVSWYSAVESARTEFAVLAADAAGSPSPPPRRCHNDLIPQNAGRHPDGGLIVLDWEHSGAQAPEHELGYVLTHWCVLPTGRVDVDAARALLRGYLDLADEPVEVGPGTFRSAVCSMLNYTVFVLNTALSPDPVKQKAGEAMLAQVLSPVLNRSAISRLVEALRPEC</sequence>
<dbReference type="Proteomes" id="UP000638648">
    <property type="component" value="Unassembled WGS sequence"/>
</dbReference>
<dbReference type="Gene3D" id="3.30.200.20">
    <property type="entry name" value="Phosphorylase Kinase, domain 1"/>
    <property type="match status" value="1"/>
</dbReference>
<reference evidence="2" key="1">
    <citation type="submission" date="2020-10" db="EMBL/GenBank/DDBJ databases">
        <title>Sequencing the genomes of 1000 actinobacteria strains.</title>
        <authorList>
            <person name="Klenk H.-P."/>
        </authorList>
    </citation>
    <scope>NUCLEOTIDE SEQUENCE</scope>
    <source>
        <strain evidence="2">DSM 45354</strain>
    </source>
</reference>
<keyword evidence="3" id="KW-1185">Reference proteome</keyword>
<dbReference type="Gene3D" id="3.90.1200.10">
    <property type="match status" value="1"/>
</dbReference>
<name>A0A927R782_9ACTN</name>
<protein>
    <submittedName>
        <fullName evidence="2">Ser/Thr protein kinase RdoA (MazF antagonist)</fullName>
    </submittedName>
</protein>
<evidence type="ECO:0000259" key="1">
    <source>
        <dbReference type="Pfam" id="PF01636"/>
    </source>
</evidence>
<gene>
    <name evidence="2" type="ORF">HEB94_002130</name>
</gene>
<evidence type="ECO:0000313" key="3">
    <source>
        <dbReference type="Proteomes" id="UP000638648"/>
    </source>
</evidence>
<feature type="domain" description="Aminoglycoside phosphotransferase" evidence="1">
    <location>
        <begin position="23"/>
        <end position="250"/>
    </location>
</feature>
<dbReference type="EMBL" id="JADBEM010000001">
    <property type="protein sequence ID" value="MBE1605282.1"/>
    <property type="molecule type" value="Genomic_DNA"/>
</dbReference>
<dbReference type="InterPro" id="IPR011009">
    <property type="entry name" value="Kinase-like_dom_sf"/>
</dbReference>
<keyword evidence="2" id="KW-0418">Kinase</keyword>
<dbReference type="Pfam" id="PF01636">
    <property type="entry name" value="APH"/>
    <property type="match status" value="1"/>
</dbReference>
<keyword evidence="2" id="KW-0808">Transferase</keyword>
<dbReference type="SUPFAM" id="SSF56112">
    <property type="entry name" value="Protein kinase-like (PK-like)"/>
    <property type="match status" value="1"/>
</dbReference>
<proteinExistence type="predicted"/>
<dbReference type="InterPro" id="IPR002575">
    <property type="entry name" value="Aminoglycoside_PTrfase"/>
</dbReference>
<dbReference type="AlphaFoldDB" id="A0A927R782"/>
<evidence type="ECO:0000313" key="2">
    <source>
        <dbReference type="EMBL" id="MBE1605282.1"/>
    </source>
</evidence>
<organism evidence="2 3">
    <name type="scientific">Actinopolymorpha pittospori</name>
    <dbReference type="NCBI Taxonomy" id="648752"/>
    <lineage>
        <taxon>Bacteria</taxon>
        <taxon>Bacillati</taxon>
        <taxon>Actinomycetota</taxon>
        <taxon>Actinomycetes</taxon>
        <taxon>Propionibacteriales</taxon>
        <taxon>Actinopolymorphaceae</taxon>
        <taxon>Actinopolymorpha</taxon>
    </lineage>
</organism>
<accession>A0A927R782</accession>
<dbReference type="GO" id="GO:0016301">
    <property type="term" value="F:kinase activity"/>
    <property type="evidence" value="ECO:0007669"/>
    <property type="project" value="UniProtKB-KW"/>
</dbReference>
<comment type="caution">
    <text evidence="2">The sequence shown here is derived from an EMBL/GenBank/DDBJ whole genome shotgun (WGS) entry which is preliminary data.</text>
</comment>